<reference evidence="4" key="1">
    <citation type="submission" date="2020-12" db="EMBL/GenBank/DDBJ databases">
        <title>Metabolic potential, ecology and presence of endohyphal bacteria is reflected in genomic diversity of Mucoromycotina.</title>
        <authorList>
            <person name="Muszewska A."/>
            <person name="Okrasinska A."/>
            <person name="Steczkiewicz K."/>
            <person name="Drgas O."/>
            <person name="Orlowska M."/>
            <person name="Perlinska-Lenart U."/>
            <person name="Aleksandrzak-Piekarczyk T."/>
            <person name="Szatraj K."/>
            <person name="Zielenkiewicz U."/>
            <person name="Pilsyk S."/>
            <person name="Malc E."/>
            <person name="Mieczkowski P."/>
            <person name="Kruszewska J.S."/>
            <person name="Biernat P."/>
            <person name="Pawlowska J."/>
        </authorList>
    </citation>
    <scope>NUCLEOTIDE SEQUENCE</scope>
    <source>
        <strain evidence="4">WA0000017839</strain>
    </source>
</reference>
<dbReference type="SUPFAM" id="SSF53756">
    <property type="entry name" value="UDP-Glycosyltransferase/glycogen phosphorylase"/>
    <property type="match status" value="1"/>
</dbReference>
<dbReference type="Gene3D" id="3.40.50.2000">
    <property type="entry name" value="Glycogen Phosphorylase B"/>
    <property type="match status" value="1"/>
</dbReference>
<dbReference type="PANTHER" id="PTHR48043:SF145">
    <property type="entry name" value="FI06409P-RELATED"/>
    <property type="match status" value="1"/>
</dbReference>
<dbReference type="GO" id="GO:0008194">
    <property type="term" value="F:UDP-glycosyltransferase activity"/>
    <property type="evidence" value="ECO:0007669"/>
    <property type="project" value="InterPro"/>
</dbReference>
<protein>
    <recommendedName>
        <fullName evidence="6">UDP-glycosyltransferases domain-containing protein</fullName>
    </recommendedName>
</protein>
<dbReference type="Proteomes" id="UP000603453">
    <property type="component" value="Unassembled WGS sequence"/>
</dbReference>
<dbReference type="PANTHER" id="PTHR48043">
    <property type="entry name" value="EG:EG0003.4 PROTEIN-RELATED"/>
    <property type="match status" value="1"/>
</dbReference>
<evidence type="ECO:0000313" key="5">
    <source>
        <dbReference type="Proteomes" id="UP000603453"/>
    </source>
</evidence>
<keyword evidence="5" id="KW-1185">Reference proteome</keyword>
<gene>
    <name evidence="4" type="ORF">INT47_012491</name>
</gene>
<keyword evidence="1" id="KW-0328">Glycosyltransferase</keyword>
<dbReference type="AlphaFoldDB" id="A0A8H7UZN2"/>
<proteinExistence type="predicted"/>
<keyword evidence="3" id="KW-0472">Membrane</keyword>
<dbReference type="InterPro" id="IPR050271">
    <property type="entry name" value="UDP-glycosyltransferase"/>
</dbReference>
<evidence type="ECO:0008006" key="6">
    <source>
        <dbReference type="Google" id="ProtNLM"/>
    </source>
</evidence>
<dbReference type="CDD" id="cd03784">
    <property type="entry name" value="GT1_Gtf-like"/>
    <property type="match status" value="1"/>
</dbReference>
<dbReference type="OrthoDB" id="5835829at2759"/>
<feature type="transmembrane region" description="Helical" evidence="3">
    <location>
        <begin position="386"/>
        <end position="406"/>
    </location>
</feature>
<accession>A0A8H7UZN2</accession>
<dbReference type="Pfam" id="PF00201">
    <property type="entry name" value="UDPGT"/>
    <property type="match status" value="1"/>
</dbReference>
<dbReference type="InterPro" id="IPR002213">
    <property type="entry name" value="UDP_glucos_trans"/>
</dbReference>
<organism evidence="4 5">
    <name type="scientific">Mucor saturninus</name>
    <dbReference type="NCBI Taxonomy" id="64648"/>
    <lineage>
        <taxon>Eukaryota</taxon>
        <taxon>Fungi</taxon>
        <taxon>Fungi incertae sedis</taxon>
        <taxon>Mucoromycota</taxon>
        <taxon>Mucoromycotina</taxon>
        <taxon>Mucoromycetes</taxon>
        <taxon>Mucorales</taxon>
        <taxon>Mucorineae</taxon>
        <taxon>Mucoraceae</taxon>
        <taxon>Mucor</taxon>
    </lineage>
</organism>
<feature type="non-terminal residue" evidence="4">
    <location>
        <position position="1"/>
    </location>
</feature>
<evidence type="ECO:0000256" key="1">
    <source>
        <dbReference type="ARBA" id="ARBA00022676"/>
    </source>
</evidence>
<evidence type="ECO:0000256" key="3">
    <source>
        <dbReference type="SAM" id="Phobius"/>
    </source>
</evidence>
<keyword evidence="3" id="KW-1133">Transmembrane helix</keyword>
<comment type="caution">
    <text evidence="4">The sequence shown here is derived from an EMBL/GenBank/DDBJ whole genome shotgun (WGS) entry which is preliminary data.</text>
</comment>
<keyword evidence="3" id="KW-0812">Transmembrane</keyword>
<evidence type="ECO:0000313" key="4">
    <source>
        <dbReference type="EMBL" id="KAG2196269.1"/>
    </source>
</evidence>
<evidence type="ECO:0000256" key="2">
    <source>
        <dbReference type="ARBA" id="ARBA00022679"/>
    </source>
</evidence>
<keyword evidence="2" id="KW-0808">Transferase</keyword>
<sequence>NSCSSFIDLEFFELQNLFQSEKIDLVICDSFAISCIDTAIVSKIPVMITSTFGLFADDDATYINNKLYSEASPTTQDESMWARIYRDYISVPRIMRTLSKRLAHVHAFQRQLGLTPTFDASTDRYNHVPKMVNNVFGIEVARRHSPLVHMIGPIIKASYPSLDAVSSEFLNRHKKVAYIAFGQHASPSDKDVKMLMQTLLRLLDEGHIDGILWARLNVQQLPPSMEISSHPDILLMDWAPQFAILEHPSTAFFLTHGGVGSLHEALFNAVRLFVYPFFGDQPTNARAIERVGVGKYMDLSNPTFDDSFYKTFYQKLAQVAADPNHTLQTNVDRYSAYVQVAASNAVKRSADLMEESLFASDDQGRLYYRTDVGYEIHWLKRNNLDVYAVFAVLAMALYKLANLGLLEWKRHFLTGQKVKAT</sequence>
<name>A0A8H7UZN2_9FUNG</name>
<dbReference type="EMBL" id="JAEPRD010000150">
    <property type="protein sequence ID" value="KAG2196269.1"/>
    <property type="molecule type" value="Genomic_DNA"/>
</dbReference>